<dbReference type="PANTHER" id="PTHR33471">
    <property type="entry name" value="ATP-DEPENDENT ZINC METALLOPROTEASE-RELATED"/>
    <property type="match status" value="1"/>
</dbReference>
<keyword evidence="1" id="KW-1133">Transmembrane helix</keyword>
<dbReference type="GO" id="GO:0006508">
    <property type="term" value="P:proteolysis"/>
    <property type="evidence" value="ECO:0007669"/>
    <property type="project" value="InterPro"/>
</dbReference>
<evidence type="ECO:0000256" key="1">
    <source>
        <dbReference type="SAM" id="Phobius"/>
    </source>
</evidence>
<dbReference type="GO" id="GO:0004176">
    <property type="term" value="F:ATP-dependent peptidase activity"/>
    <property type="evidence" value="ECO:0007669"/>
    <property type="project" value="InterPro"/>
</dbReference>
<accession>A0A8J9T7Q4</accession>
<protein>
    <recommendedName>
        <fullName evidence="3">Peptidase M41 domain-containing protein</fullName>
    </recommendedName>
</protein>
<evidence type="ECO:0008006" key="3">
    <source>
        <dbReference type="Google" id="ProtNLM"/>
    </source>
</evidence>
<feature type="transmembrane region" description="Helical" evidence="1">
    <location>
        <begin position="17"/>
        <end position="37"/>
    </location>
</feature>
<dbReference type="AlphaFoldDB" id="A0A8J9T7Q4"/>
<dbReference type="SUPFAM" id="SSF140990">
    <property type="entry name" value="FtsH protease domain-like"/>
    <property type="match status" value="1"/>
</dbReference>
<proteinExistence type="predicted"/>
<feature type="non-terminal residue" evidence="2">
    <location>
        <position position="170"/>
    </location>
</feature>
<dbReference type="EMBL" id="OU594965">
    <property type="protein sequence ID" value="CAG9286973.1"/>
    <property type="molecule type" value="Genomic_DNA"/>
</dbReference>
<organism evidence="2">
    <name type="scientific">Phaeodactylum tricornutum</name>
    <name type="common">Diatom</name>
    <dbReference type="NCBI Taxonomy" id="2850"/>
    <lineage>
        <taxon>Eukaryota</taxon>
        <taxon>Sar</taxon>
        <taxon>Stramenopiles</taxon>
        <taxon>Ochrophyta</taxon>
        <taxon>Bacillariophyta</taxon>
        <taxon>Bacillariophyceae</taxon>
        <taxon>Bacillariophycidae</taxon>
        <taxon>Naviculales</taxon>
        <taxon>Phaeodactylaceae</taxon>
        <taxon>Phaeodactylum</taxon>
    </lineage>
</organism>
<dbReference type="PANTHER" id="PTHR33471:SF7">
    <property type="entry name" value="ATP-DEPENDENT ZINC METALLOPROTEASE-RELATED"/>
    <property type="match status" value="1"/>
</dbReference>
<sequence length="170" mass="18088">SPGIQTKILRHEAGHFLAAYVLGCPVEGIVLSAWAALQDRRFGARQVSAGTSFFDPELSAQINNQQAVKRSAVDRYSIIVMAGIAAEAEQYGRADGGAGDEMALVAFLSQLNGGRGGGPWNADAIRNQARWGALQAVLLLRHYRPAYDALVDALERGGSLGDCIHAIEKA</sequence>
<reference evidence="2" key="1">
    <citation type="submission" date="2022-02" db="EMBL/GenBank/DDBJ databases">
        <authorList>
            <person name="Giguere J D."/>
        </authorList>
    </citation>
    <scope>NUCLEOTIDE SEQUENCE</scope>
    <source>
        <strain evidence="2">CCAP 1055/1</strain>
    </source>
</reference>
<keyword evidence="1" id="KW-0472">Membrane</keyword>
<dbReference type="Proteomes" id="UP000836788">
    <property type="component" value="Chromosome 24"/>
</dbReference>
<dbReference type="GO" id="GO:0004222">
    <property type="term" value="F:metalloendopeptidase activity"/>
    <property type="evidence" value="ECO:0007669"/>
    <property type="project" value="InterPro"/>
</dbReference>
<keyword evidence="1" id="KW-0812">Transmembrane</keyword>
<dbReference type="Gene3D" id="1.20.58.760">
    <property type="entry name" value="Peptidase M41"/>
    <property type="match status" value="1"/>
</dbReference>
<dbReference type="InterPro" id="IPR037219">
    <property type="entry name" value="Peptidase_M41-like"/>
</dbReference>
<evidence type="ECO:0000313" key="2">
    <source>
        <dbReference type="EMBL" id="CAG9286973.1"/>
    </source>
</evidence>
<gene>
    <name evidence="2" type="ORF">PTTT1_LOCUS34075</name>
</gene>
<dbReference type="GO" id="GO:0005524">
    <property type="term" value="F:ATP binding"/>
    <property type="evidence" value="ECO:0007669"/>
    <property type="project" value="InterPro"/>
</dbReference>
<name>A0A8J9T7Q4_PHATR</name>
<feature type="non-terminal residue" evidence="2">
    <location>
        <position position="1"/>
    </location>
</feature>